<dbReference type="InterPro" id="IPR026992">
    <property type="entry name" value="DIOX_N"/>
</dbReference>
<dbReference type="OMA" id="ARCPAHT"/>
<dbReference type="Pfam" id="PF03171">
    <property type="entry name" value="2OG-FeII_Oxy"/>
    <property type="match status" value="1"/>
</dbReference>
<dbReference type="RefSeq" id="XP_022085762.1">
    <property type="nucleotide sequence ID" value="XM_022230070.1"/>
</dbReference>
<keyword evidence="3" id="KW-1185">Reference proteome</keyword>
<dbReference type="GO" id="GO:0046872">
    <property type="term" value="F:metal ion binding"/>
    <property type="evidence" value="ECO:0007669"/>
    <property type="project" value="UniProtKB-KW"/>
</dbReference>
<dbReference type="Gene3D" id="2.60.120.330">
    <property type="entry name" value="B-lactam Antibiotic, Isopenicillin N Synthase, Chain"/>
    <property type="match status" value="1"/>
</dbReference>
<feature type="domain" description="Fe2OG dioxygenase" evidence="2">
    <location>
        <begin position="174"/>
        <end position="281"/>
    </location>
</feature>
<dbReference type="FunFam" id="2.60.120.330:FF:000038">
    <property type="entry name" value="Si:dkey-10o6.2"/>
    <property type="match status" value="1"/>
</dbReference>
<dbReference type="GO" id="GO:0016491">
    <property type="term" value="F:oxidoreductase activity"/>
    <property type="evidence" value="ECO:0007669"/>
    <property type="project" value="UniProtKB-KW"/>
</dbReference>
<proteinExistence type="inferred from homology"/>
<evidence type="ECO:0000313" key="3">
    <source>
        <dbReference type="Proteomes" id="UP000694845"/>
    </source>
</evidence>
<evidence type="ECO:0000313" key="7">
    <source>
        <dbReference type="RefSeq" id="XP_022085765.1"/>
    </source>
</evidence>
<dbReference type="InterPro" id="IPR005123">
    <property type="entry name" value="Oxoglu/Fe-dep_dioxygenase_dom"/>
</dbReference>
<dbReference type="RefSeq" id="XP_022085763.1">
    <property type="nucleotide sequence ID" value="XM_022230071.1"/>
</dbReference>
<organism evidence="3 4">
    <name type="scientific">Acanthaster planci</name>
    <name type="common">Crown-of-thorns starfish</name>
    <dbReference type="NCBI Taxonomy" id="133434"/>
    <lineage>
        <taxon>Eukaryota</taxon>
        <taxon>Metazoa</taxon>
        <taxon>Echinodermata</taxon>
        <taxon>Eleutherozoa</taxon>
        <taxon>Asterozoa</taxon>
        <taxon>Asteroidea</taxon>
        <taxon>Valvatacea</taxon>
        <taxon>Valvatida</taxon>
        <taxon>Acanthasteridae</taxon>
        <taxon>Acanthaster</taxon>
    </lineage>
</organism>
<evidence type="ECO:0000313" key="4">
    <source>
        <dbReference type="RefSeq" id="XP_022085762.1"/>
    </source>
</evidence>
<accession>A0A8B7XZS3</accession>
<reference evidence="4 5" key="1">
    <citation type="submission" date="2025-04" db="UniProtKB">
        <authorList>
            <consortium name="RefSeq"/>
        </authorList>
    </citation>
    <scope>IDENTIFICATION</scope>
</reference>
<dbReference type="PANTHER" id="PTHR47990">
    <property type="entry name" value="2-OXOGLUTARATE (2OG) AND FE(II)-DEPENDENT OXYGENASE SUPERFAMILY PROTEIN-RELATED"/>
    <property type="match status" value="1"/>
</dbReference>
<dbReference type="RefSeq" id="XP_022085764.1">
    <property type="nucleotide sequence ID" value="XM_022230072.1"/>
</dbReference>
<dbReference type="AlphaFoldDB" id="A0A8B7XZS3"/>
<dbReference type="Pfam" id="PF14226">
    <property type="entry name" value="DIOX_N"/>
    <property type="match status" value="1"/>
</dbReference>
<evidence type="ECO:0000313" key="5">
    <source>
        <dbReference type="RefSeq" id="XP_022085763.1"/>
    </source>
</evidence>
<comment type="similarity">
    <text evidence="1">Belongs to the iron/ascorbate-dependent oxidoreductase family.</text>
</comment>
<dbReference type="PROSITE" id="PS51471">
    <property type="entry name" value="FE2OG_OXY"/>
    <property type="match status" value="1"/>
</dbReference>
<gene>
    <name evidence="4 5 6 7" type="primary">LOC110976625</name>
</gene>
<evidence type="ECO:0000313" key="6">
    <source>
        <dbReference type="RefSeq" id="XP_022085764.1"/>
    </source>
</evidence>
<protein>
    <submittedName>
        <fullName evidence="4 5">UPF0676 protein C1494.01-like</fullName>
    </submittedName>
</protein>
<evidence type="ECO:0000259" key="2">
    <source>
        <dbReference type="PROSITE" id="PS51471"/>
    </source>
</evidence>
<keyword evidence="1" id="KW-0479">Metal-binding</keyword>
<dbReference type="Proteomes" id="UP000694845">
    <property type="component" value="Unplaced"/>
</dbReference>
<evidence type="ECO:0000256" key="1">
    <source>
        <dbReference type="RuleBase" id="RU003682"/>
    </source>
</evidence>
<keyword evidence="1" id="KW-0408">Iron</keyword>
<dbReference type="SUPFAM" id="SSF51197">
    <property type="entry name" value="Clavaminate synthase-like"/>
    <property type="match status" value="1"/>
</dbReference>
<dbReference type="GeneID" id="110976625"/>
<name>A0A8B7XZS3_ACAPL</name>
<dbReference type="InterPro" id="IPR027443">
    <property type="entry name" value="IPNS-like_sf"/>
</dbReference>
<dbReference type="InterPro" id="IPR044861">
    <property type="entry name" value="IPNS-like_FE2OG_OXY"/>
</dbReference>
<dbReference type="RefSeq" id="XP_022085765.1">
    <property type="nucleotide sequence ID" value="XM_022230073.1"/>
</dbReference>
<dbReference type="OrthoDB" id="288590at2759"/>
<sequence>MGDSSSEIPVIDFSAYRLSLDKPDPSQFQKLVDDVHNALTTIGFFFIVNTDFPQDKVEELYKVSKQYFDLPLEVKLQCPRPQGSAHGYVKVDNECTNPDRPHGDLKENFNYCPQTAGAAWPLESDCPGFKTAMCDFFDLCLPLCHRILEIMAHGLKLEDPLYFVKHHQKAGKDSAMTLRTLYYPPLSSFKVKEQQVRCGEHSDFGSVTLLFQQTPGLLVRNIDGSYIKVPMVEAGILINTGSLMARWTSDMYPATKHCVFMDNTPEEMEKSRQSIAFFGYPDNDAIIECVDKSNKYPPMSALNYLKFRLNQLYHTPQS</sequence>
<dbReference type="InterPro" id="IPR050231">
    <property type="entry name" value="Iron_ascorbate_oxido_reductase"/>
</dbReference>
<dbReference type="KEGG" id="aplc:110976625"/>
<keyword evidence="1" id="KW-0560">Oxidoreductase</keyword>